<name>A0A1H9ILN9_9BACT</name>
<comment type="subcellular location">
    <subcellularLocation>
        <location evidence="1">Cell membrane</location>
        <topology evidence="1">Multi-pass membrane protein</topology>
    </subcellularLocation>
</comment>
<evidence type="ECO:0000256" key="3">
    <source>
        <dbReference type="ARBA" id="ARBA00022692"/>
    </source>
</evidence>
<feature type="transmembrane region" description="Helical" evidence="6">
    <location>
        <begin position="290"/>
        <end position="311"/>
    </location>
</feature>
<protein>
    <submittedName>
        <fullName evidence="7">Membrane protein involved in the export of O-antigen and teichoic acid</fullName>
    </submittedName>
</protein>
<evidence type="ECO:0000256" key="4">
    <source>
        <dbReference type="ARBA" id="ARBA00022989"/>
    </source>
</evidence>
<dbReference type="AlphaFoldDB" id="A0A1H9ILN9"/>
<accession>A0A1H9ILN9</accession>
<feature type="transmembrane region" description="Helical" evidence="6">
    <location>
        <begin position="261"/>
        <end position="278"/>
    </location>
</feature>
<feature type="transmembrane region" description="Helical" evidence="6">
    <location>
        <begin position="364"/>
        <end position="383"/>
    </location>
</feature>
<dbReference type="GO" id="GO:0005886">
    <property type="term" value="C:plasma membrane"/>
    <property type="evidence" value="ECO:0007669"/>
    <property type="project" value="UniProtKB-SubCell"/>
</dbReference>
<dbReference type="InParanoid" id="A0A1H9ILN9"/>
<keyword evidence="4 6" id="KW-1133">Transmembrane helix</keyword>
<organism evidence="7 8">
    <name type="scientific">Neolewinella agarilytica</name>
    <dbReference type="NCBI Taxonomy" id="478744"/>
    <lineage>
        <taxon>Bacteria</taxon>
        <taxon>Pseudomonadati</taxon>
        <taxon>Bacteroidota</taxon>
        <taxon>Saprospiria</taxon>
        <taxon>Saprospirales</taxon>
        <taxon>Lewinellaceae</taxon>
        <taxon>Neolewinella</taxon>
    </lineage>
</organism>
<feature type="transmembrane region" description="Helical" evidence="6">
    <location>
        <begin position="445"/>
        <end position="466"/>
    </location>
</feature>
<dbReference type="OrthoDB" id="925916at2"/>
<feature type="transmembrane region" description="Helical" evidence="6">
    <location>
        <begin position="213"/>
        <end position="231"/>
    </location>
</feature>
<dbReference type="RefSeq" id="WP_090169611.1">
    <property type="nucleotide sequence ID" value="NZ_FOFB01000015.1"/>
</dbReference>
<evidence type="ECO:0000313" key="7">
    <source>
        <dbReference type="EMBL" id="SEQ75478.1"/>
    </source>
</evidence>
<feature type="transmembrane region" description="Helical" evidence="6">
    <location>
        <begin position="82"/>
        <end position="106"/>
    </location>
</feature>
<dbReference type="PANTHER" id="PTHR30250:SF11">
    <property type="entry name" value="O-ANTIGEN TRANSPORTER-RELATED"/>
    <property type="match status" value="1"/>
</dbReference>
<feature type="transmembrane region" description="Helical" evidence="6">
    <location>
        <begin position="389"/>
        <end position="407"/>
    </location>
</feature>
<feature type="transmembrane region" description="Helical" evidence="6">
    <location>
        <begin position="40"/>
        <end position="61"/>
    </location>
</feature>
<feature type="transmembrane region" description="Helical" evidence="6">
    <location>
        <begin position="112"/>
        <end position="131"/>
    </location>
</feature>
<dbReference type="InterPro" id="IPR050833">
    <property type="entry name" value="Poly_Biosynth_Transport"/>
</dbReference>
<keyword evidence="5 6" id="KW-0472">Membrane</keyword>
<sequence length="491" mass="53258">MVSSFFRNAIFQVSLNLLVKGVYLFGVERMVQNLLPEGDYGLYFALLGLGMLLQVVADFGLQLYNSRELSGDREQLAQYFPYFIGLKIILGAAFFLVLLPVGWWLGYRGAEIYLLLIAGAVQFFNSVVLYLRSNLSGLGKYALDGWFSIMDKSLMILSVGGLLLFAPEELTITRFAGLQLASWGVTAVLLVVAIRDRLPRKLPRFDRATFGKLLRGGAPFALAVFLATAYTRTDAIMIERLLVDGAEAASHYAAAYRLLDALNMVGWLLAGLLIPMYARLQAEGKDEKPLLKFSVQLLLAGSVCAAVPLAFYSQPIVDLLYDFAESRTGLILLFLACSFVAQCLNYAYGSLLSARGFIGRMNKIYALGIVLNLGGNWLVLPIYGAPGAAAITLLTQSFIAVTQAVLAHRWLNIPAGTIAWWKTLLFATIFASCGLAFYHFAPLPWLPACLLLGVLGLGGASLSGLIDWRQLQDLGTSAGAARGADAGASKG</sequence>
<gene>
    <name evidence="7" type="ORF">SAMN05444359_11552</name>
</gene>
<evidence type="ECO:0000256" key="5">
    <source>
        <dbReference type="ARBA" id="ARBA00023136"/>
    </source>
</evidence>
<keyword evidence="2" id="KW-1003">Cell membrane</keyword>
<dbReference type="PANTHER" id="PTHR30250">
    <property type="entry name" value="PST FAMILY PREDICTED COLANIC ACID TRANSPORTER"/>
    <property type="match status" value="1"/>
</dbReference>
<keyword evidence="3 6" id="KW-0812">Transmembrane</keyword>
<evidence type="ECO:0000313" key="8">
    <source>
        <dbReference type="Proteomes" id="UP000199021"/>
    </source>
</evidence>
<evidence type="ECO:0000256" key="2">
    <source>
        <dbReference type="ARBA" id="ARBA00022475"/>
    </source>
</evidence>
<dbReference type="Proteomes" id="UP000199021">
    <property type="component" value="Unassembled WGS sequence"/>
</dbReference>
<dbReference type="Pfam" id="PF01943">
    <property type="entry name" value="Polysacc_synt"/>
    <property type="match status" value="1"/>
</dbReference>
<evidence type="ECO:0000256" key="6">
    <source>
        <dbReference type="SAM" id="Phobius"/>
    </source>
</evidence>
<feature type="transmembrane region" description="Helical" evidence="6">
    <location>
        <begin position="419"/>
        <end position="439"/>
    </location>
</feature>
<dbReference type="InterPro" id="IPR002797">
    <property type="entry name" value="Polysacc_synth"/>
</dbReference>
<dbReference type="STRING" id="478744.SAMN05444359_11552"/>
<keyword evidence="8" id="KW-1185">Reference proteome</keyword>
<dbReference type="EMBL" id="FOFB01000015">
    <property type="protein sequence ID" value="SEQ75478.1"/>
    <property type="molecule type" value="Genomic_DNA"/>
</dbReference>
<feature type="transmembrane region" description="Helical" evidence="6">
    <location>
        <begin position="331"/>
        <end position="352"/>
    </location>
</feature>
<evidence type="ECO:0000256" key="1">
    <source>
        <dbReference type="ARBA" id="ARBA00004651"/>
    </source>
</evidence>
<proteinExistence type="predicted"/>
<feature type="transmembrane region" description="Helical" evidence="6">
    <location>
        <begin position="172"/>
        <end position="192"/>
    </location>
</feature>
<reference evidence="8" key="1">
    <citation type="submission" date="2016-10" db="EMBL/GenBank/DDBJ databases">
        <authorList>
            <person name="Varghese N."/>
            <person name="Submissions S."/>
        </authorList>
    </citation>
    <scope>NUCLEOTIDE SEQUENCE [LARGE SCALE GENOMIC DNA]</scope>
    <source>
        <strain evidence="8">DSM 24740</strain>
    </source>
</reference>